<dbReference type="PANTHER" id="PTHR33653">
    <property type="entry name" value="RIBONUCLEASE VAPC2"/>
    <property type="match status" value="1"/>
</dbReference>
<dbReference type="HAMAP" id="MF_00265">
    <property type="entry name" value="VapC_Nob1"/>
    <property type="match status" value="1"/>
</dbReference>
<dbReference type="SUPFAM" id="SSF88723">
    <property type="entry name" value="PIN domain-like"/>
    <property type="match status" value="1"/>
</dbReference>
<feature type="binding site" evidence="8">
    <location>
        <position position="101"/>
    </location>
    <ligand>
        <name>Mg(2+)</name>
        <dbReference type="ChEBI" id="CHEBI:18420"/>
    </ligand>
</feature>
<evidence type="ECO:0000256" key="5">
    <source>
        <dbReference type="ARBA" id="ARBA00022801"/>
    </source>
</evidence>
<dbReference type="STRING" id="1194083.BN12_1390007"/>
<name>A0A077LV94_9MICO</name>
<evidence type="ECO:0000256" key="3">
    <source>
        <dbReference type="ARBA" id="ARBA00022722"/>
    </source>
</evidence>
<accession>A0A077LV94</accession>
<dbReference type="Gene3D" id="3.40.50.1010">
    <property type="entry name" value="5'-nuclease"/>
    <property type="match status" value="1"/>
</dbReference>
<protein>
    <recommendedName>
        <fullName evidence="8">Ribonuclease VapC</fullName>
        <shortName evidence="8">RNase VapC</shortName>
        <ecNumber evidence="8">3.1.-.-</ecNumber>
    </recommendedName>
    <alternativeName>
        <fullName evidence="8">Toxin VapC</fullName>
    </alternativeName>
</protein>
<dbReference type="EMBL" id="CAJB01000045">
    <property type="protein sequence ID" value="CCH76662.1"/>
    <property type="molecule type" value="Genomic_DNA"/>
</dbReference>
<dbReference type="InterPro" id="IPR050556">
    <property type="entry name" value="Type_II_TA_system_RNase"/>
</dbReference>
<comment type="similarity">
    <text evidence="7 8">Belongs to the PINc/VapC protein family.</text>
</comment>
<feature type="domain" description="PIN" evidence="9">
    <location>
        <begin position="3"/>
        <end position="126"/>
    </location>
</feature>
<keyword evidence="4 8" id="KW-0479">Metal-binding</keyword>
<gene>
    <name evidence="8" type="primary">vapC</name>
    <name evidence="10" type="ORF">BN12_1390007</name>
</gene>
<dbReference type="GO" id="GO:0000287">
    <property type="term" value="F:magnesium ion binding"/>
    <property type="evidence" value="ECO:0007669"/>
    <property type="project" value="UniProtKB-UniRule"/>
</dbReference>
<evidence type="ECO:0000256" key="2">
    <source>
        <dbReference type="ARBA" id="ARBA00022649"/>
    </source>
</evidence>
<evidence type="ECO:0000256" key="8">
    <source>
        <dbReference type="HAMAP-Rule" id="MF_00265"/>
    </source>
</evidence>
<dbReference type="GO" id="GO:0004540">
    <property type="term" value="F:RNA nuclease activity"/>
    <property type="evidence" value="ECO:0007669"/>
    <property type="project" value="InterPro"/>
</dbReference>
<evidence type="ECO:0000256" key="1">
    <source>
        <dbReference type="ARBA" id="ARBA00001946"/>
    </source>
</evidence>
<keyword evidence="11" id="KW-1185">Reference proteome</keyword>
<comment type="function">
    <text evidence="8">Toxic component of a toxin-antitoxin (TA) system. An RNase.</text>
</comment>
<dbReference type="CDD" id="cd18746">
    <property type="entry name" value="PIN_VapC4-5_FitB-like"/>
    <property type="match status" value="1"/>
</dbReference>
<feature type="binding site" evidence="8">
    <location>
        <position position="6"/>
    </location>
    <ligand>
        <name>Mg(2+)</name>
        <dbReference type="ChEBI" id="CHEBI:18420"/>
    </ligand>
</feature>
<keyword evidence="3 8" id="KW-0540">Nuclease</keyword>
<comment type="cofactor">
    <cofactor evidence="1 8">
        <name>Mg(2+)</name>
        <dbReference type="ChEBI" id="CHEBI:18420"/>
    </cofactor>
</comment>
<dbReference type="Pfam" id="PF01850">
    <property type="entry name" value="PIN"/>
    <property type="match status" value="1"/>
</dbReference>
<dbReference type="AlphaFoldDB" id="A0A077LV94"/>
<dbReference type="GO" id="GO:0016787">
    <property type="term" value="F:hydrolase activity"/>
    <property type="evidence" value="ECO:0007669"/>
    <property type="project" value="UniProtKB-KW"/>
</dbReference>
<evidence type="ECO:0000256" key="7">
    <source>
        <dbReference type="ARBA" id="ARBA00038093"/>
    </source>
</evidence>
<proteinExistence type="inferred from homology"/>
<organism evidence="10 11">
    <name type="scientific">Nostocoides japonicum T1-X7</name>
    <dbReference type="NCBI Taxonomy" id="1194083"/>
    <lineage>
        <taxon>Bacteria</taxon>
        <taxon>Bacillati</taxon>
        <taxon>Actinomycetota</taxon>
        <taxon>Actinomycetes</taxon>
        <taxon>Micrococcales</taxon>
        <taxon>Intrasporangiaceae</taxon>
        <taxon>Nostocoides</taxon>
    </lineage>
</organism>
<dbReference type="InterPro" id="IPR022907">
    <property type="entry name" value="VapC_family"/>
</dbReference>
<evidence type="ECO:0000259" key="9">
    <source>
        <dbReference type="Pfam" id="PF01850"/>
    </source>
</evidence>
<reference evidence="10 11" key="1">
    <citation type="journal article" date="2013" name="ISME J.">
        <title>A metabolic model for members of the genus Tetrasphaera involved in enhanced biological phosphorus removal.</title>
        <authorList>
            <person name="Kristiansen R."/>
            <person name="Nguyen H.T.T."/>
            <person name="Saunders A.M."/>
            <person name="Nielsen J.L."/>
            <person name="Wimmer R."/>
            <person name="Le V.Q."/>
            <person name="McIlroy S.J."/>
            <person name="Petrovski S."/>
            <person name="Seviour R.J."/>
            <person name="Calteau A."/>
            <person name="Nielsen K.L."/>
            <person name="Nielsen P.H."/>
        </authorList>
    </citation>
    <scope>NUCLEOTIDE SEQUENCE [LARGE SCALE GENOMIC DNA]</scope>
    <source>
        <strain evidence="10 11">T1-X7</strain>
    </source>
</reference>
<dbReference type="InterPro" id="IPR002716">
    <property type="entry name" value="PIN_dom"/>
</dbReference>
<sequence>MRYLLDTNVISDARLKRSPALMTWLRGQEIGDLALSVITMLELERGVRRRERSDPASARPLRLWLDEDVRPMVGGRVLAVDEQTAITTAALHVSDSMPEMDALIAATAIVHDLTFVTRNTKDFQRTGVRLLNPWEL</sequence>
<keyword evidence="5 8" id="KW-0378">Hydrolase</keyword>
<dbReference type="InterPro" id="IPR029060">
    <property type="entry name" value="PIN-like_dom_sf"/>
</dbReference>
<dbReference type="EC" id="3.1.-.-" evidence="8"/>
<dbReference type="PANTHER" id="PTHR33653:SF1">
    <property type="entry name" value="RIBONUCLEASE VAPC2"/>
    <property type="match status" value="1"/>
</dbReference>
<dbReference type="GO" id="GO:0090729">
    <property type="term" value="F:toxin activity"/>
    <property type="evidence" value="ECO:0007669"/>
    <property type="project" value="UniProtKB-KW"/>
</dbReference>
<keyword evidence="2 8" id="KW-1277">Toxin-antitoxin system</keyword>
<keyword evidence="8" id="KW-0800">Toxin</keyword>
<dbReference type="OrthoDB" id="9804823at2"/>
<evidence type="ECO:0000256" key="4">
    <source>
        <dbReference type="ARBA" id="ARBA00022723"/>
    </source>
</evidence>
<comment type="caution">
    <text evidence="10">The sequence shown here is derived from an EMBL/GenBank/DDBJ whole genome shotgun (WGS) entry which is preliminary data.</text>
</comment>
<keyword evidence="6 8" id="KW-0460">Magnesium</keyword>
<dbReference type="Proteomes" id="UP000035721">
    <property type="component" value="Unassembled WGS sequence"/>
</dbReference>
<evidence type="ECO:0000313" key="10">
    <source>
        <dbReference type="EMBL" id="CCH76662.1"/>
    </source>
</evidence>
<evidence type="ECO:0000313" key="11">
    <source>
        <dbReference type="Proteomes" id="UP000035721"/>
    </source>
</evidence>
<evidence type="ECO:0000256" key="6">
    <source>
        <dbReference type="ARBA" id="ARBA00022842"/>
    </source>
</evidence>
<dbReference type="RefSeq" id="WP_048553454.1">
    <property type="nucleotide sequence ID" value="NZ_HF570958.1"/>
</dbReference>